<evidence type="ECO:0000256" key="10">
    <source>
        <dbReference type="SAM" id="Phobius"/>
    </source>
</evidence>
<feature type="transmembrane region" description="Helical" evidence="10">
    <location>
        <begin position="59"/>
        <end position="78"/>
    </location>
</feature>
<evidence type="ECO:0000259" key="11">
    <source>
        <dbReference type="Pfam" id="PF01425"/>
    </source>
</evidence>
<evidence type="ECO:0000256" key="3">
    <source>
        <dbReference type="ARBA" id="ARBA00005985"/>
    </source>
</evidence>
<evidence type="ECO:0000256" key="8">
    <source>
        <dbReference type="ARBA" id="ARBA00052313"/>
    </source>
</evidence>
<dbReference type="OrthoDB" id="5423360at2759"/>
<comment type="caution">
    <text evidence="13">The sequence shown here is derived from an EMBL/GenBank/DDBJ whole genome shotgun (WGS) entry which is preliminary data.</text>
</comment>
<organism evidence="13 14">
    <name type="scientific">Sanghuangporus baumii</name>
    <name type="common">Phellinus baumii</name>
    <dbReference type="NCBI Taxonomy" id="108892"/>
    <lineage>
        <taxon>Eukaryota</taxon>
        <taxon>Fungi</taxon>
        <taxon>Dikarya</taxon>
        <taxon>Basidiomycota</taxon>
        <taxon>Agaricomycotina</taxon>
        <taxon>Agaricomycetes</taxon>
        <taxon>Hymenochaetales</taxon>
        <taxon>Hymenochaetaceae</taxon>
        <taxon>Sanghuangporus</taxon>
    </lineage>
</organism>
<dbReference type="InterPro" id="IPR058329">
    <property type="entry name" value="Arp1_N"/>
</dbReference>
<name>A0A9Q5HRC1_SANBA</name>
<dbReference type="Gene3D" id="1.20.120.1780">
    <property type="entry name" value="UbiA prenyltransferase"/>
    <property type="match status" value="1"/>
</dbReference>
<dbReference type="PANTHER" id="PTHR11048:SF28">
    <property type="entry name" value="4-HYDROXYBENZOATE POLYPRENYLTRANSFERASE, MITOCHONDRIAL"/>
    <property type="match status" value="1"/>
</dbReference>
<keyword evidence="5 10" id="KW-0812">Transmembrane</keyword>
<evidence type="ECO:0000256" key="4">
    <source>
        <dbReference type="ARBA" id="ARBA00022679"/>
    </source>
</evidence>
<dbReference type="EMBL" id="LNZH02000215">
    <property type="protein sequence ID" value="OCB84568.1"/>
    <property type="molecule type" value="Genomic_DNA"/>
</dbReference>
<dbReference type="CDD" id="cd13959">
    <property type="entry name" value="PT_UbiA_COQ2"/>
    <property type="match status" value="1"/>
</dbReference>
<evidence type="ECO:0000259" key="12">
    <source>
        <dbReference type="Pfam" id="PF26053"/>
    </source>
</evidence>
<dbReference type="Pfam" id="PF26053">
    <property type="entry name" value="DUF8016"/>
    <property type="match status" value="1"/>
</dbReference>
<comment type="cofactor">
    <cofactor evidence="1">
        <name>Mg(2+)</name>
        <dbReference type="ChEBI" id="CHEBI:18420"/>
    </cofactor>
</comment>
<dbReference type="GO" id="GO:0005743">
    <property type="term" value="C:mitochondrial inner membrane"/>
    <property type="evidence" value="ECO:0007669"/>
    <property type="project" value="UniProtKB-SubCell"/>
</dbReference>
<dbReference type="Pfam" id="PF01425">
    <property type="entry name" value="Amidase"/>
    <property type="match status" value="1"/>
</dbReference>
<dbReference type="GO" id="GO:0006744">
    <property type="term" value="P:ubiquinone biosynthetic process"/>
    <property type="evidence" value="ECO:0007669"/>
    <property type="project" value="TreeGrafter"/>
</dbReference>
<keyword evidence="6 10" id="KW-1133">Transmembrane helix</keyword>
<dbReference type="Pfam" id="PF01040">
    <property type="entry name" value="UbiA"/>
    <property type="match status" value="1"/>
</dbReference>
<evidence type="ECO:0000313" key="13">
    <source>
        <dbReference type="EMBL" id="OCB84568.1"/>
    </source>
</evidence>
<dbReference type="PROSITE" id="PS00943">
    <property type="entry name" value="UBIA"/>
    <property type="match status" value="1"/>
</dbReference>
<proteinExistence type="inferred from homology"/>
<comment type="function">
    <text evidence="9">Catalyzes the prenylation of para-hydroxybenzoate (PHB) with an all-trans polyprenyl group. Mediates the second step in the final reaction sequence of coenzyme Q (CoQ) biosynthesis, which is the condensation of the polyisoprenoid side chain with PHB, generating the first membrane-bound Q intermediate.</text>
</comment>
<dbReference type="PANTHER" id="PTHR11048">
    <property type="entry name" value="PRENYLTRANSFERASES"/>
    <property type="match status" value="1"/>
</dbReference>
<evidence type="ECO:0000256" key="6">
    <source>
        <dbReference type="ARBA" id="ARBA00022989"/>
    </source>
</evidence>
<evidence type="ECO:0000256" key="1">
    <source>
        <dbReference type="ARBA" id="ARBA00001946"/>
    </source>
</evidence>
<feature type="domain" description="Amidase" evidence="11">
    <location>
        <begin position="537"/>
        <end position="698"/>
    </location>
</feature>
<gene>
    <name evidence="13" type="ORF">A7U60_g8554</name>
</gene>
<keyword evidence="4" id="KW-0808">Transferase</keyword>
<dbReference type="InterPro" id="IPR030470">
    <property type="entry name" value="UbiA_prenylTrfase_CS"/>
</dbReference>
<dbReference type="NCBIfam" id="TIGR01474">
    <property type="entry name" value="ubiA_proteo"/>
    <property type="match status" value="1"/>
</dbReference>
<dbReference type="SUPFAM" id="SSF75304">
    <property type="entry name" value="Amidase signature (AS) enzymes"/>
    <property type="match status" value="1"/>
</dbReference>
<dbReference type="FunFam" id="1.20.120.1780:FF:000001">
    <property type="entry name" value="4-hydroxybenzoate octaprenyltransferase"/>
    <property type="match status" value="1"/>
</dbReference>
<dbReference type="InterPro" id="IPR036928">
    <property type="entry name" value="AS_sf"/>
</dbReference>
<dbReference type="Proteomes" id="UP000757232">
    <property type="component" value="Unassembled WGS sequence"/>
</dbReference>
<feature type="transmembrane region" description="Helical" evidence="10">
    <location>
        <begin position="112"/>
        <end position="131"/>
    </location>
</feature>
<dbReference type="InterPro" id="IPR039653">
    <property type="entry name" value="Prenyltransferase"/>
</dbReference>
<evidence type="ECO:0000256" key="2">
    <source>
        <dbReference type="ARBA" id="ARBA00004292"/>
    </source>
</evidence>
<dbReference type="Gene3D" id="3.90.1300.10">
    <property type="entry name" value="Amidase signature (AS) domain"/>
    <property type="match status" value="1"/>
</dbReference>
<dbReference type="InterPro" id="IPR023631">
    <property type="entry name" value="Amidase_dom"/>
</dbReference>
<comment type="similarity">
    <text evidence="3">Belongs to the UbiA prenyltransferase family.</text>
</comment>
<evidence type="ECO:0000256" key="5">
    <source>
        <dbReference type="ARBA" id="ARBA00022692"/>
    </source>
</evidence>
<keyword evidence="14" id="KW-1185">Reference proteome</keyword>
<sequence>MAAYALQTPISIPLTYIGIFGTGALVMRGAGCTINDMWDRHLDKAVERTKERPLARGDITPTQAFAFLGVQLTAGLAVLLQLNWYSILLGACSLSVVSIYPFMKRVTYWPQAVLGLAFNWGALLGWSAVAGSVDWRIALPLYAGGICWTLVYDSIYAHQDKTDDRAVGIRSTALLFGDRSRSVLSALSASSLALIAYSGFLNAQGPLFYTGVGLATAQLTRVDMPNVPKIFITDNDSFITRQIIGKSQEPATMFSASIYLLSRLLGTRVRPDRFSSSSLLSGDICRPASGPEQNWVYLSLEKAIFLIYVLRMTAPLPNPFHLVMAGQLVRLALLFILFRITSAIYVSRTVDLYGEFYYLAPEPIAIFPASIGNKDILPVTVISTGESVLTDKALKETIEEWKTYDDVLSAPFLKTIVLLNNRKTTVGIDPSVISYLKELGTDDVFVSGGKSFKAPKSLRVWTISGFDIPAGPYMIARDAWGTTSFYQARKLYFDETQSFYKSTYPLKDGSFSVVSASLDTDSSPYIAVPSRIYAEGKDKKEFPLAGVRVSVKDIYYIKGLKTSCGNRAFYSLYGARNVTSPAVGRLVTLGSDIIGITKTVQFANGDKATADWVDYHAPFVLRGDGYREPSGSSTGAGASTSAHEWVDVAIGSDTGGSIRGPAGTNGIYGIRPSVGAITLADVMPLSDVLDTAGYLTRDPYLFRDFGKAWYAENELFRSYPSFPKQILLSPSFATVDAAASAIYADFFAKLTGLLGATTQNFSIEETWNATNPVGVPVNVYLNETYPTLIAYHQWTVVGSKLFADYAAANGGRNPHINPAVLSRWQYGQEKGEAGYVEELAHRQVFEEWTANNFLLADPETCSKSIYLYPQNAGTYSSRPSAPPTGFSDGRVAVHGRTPDIVIPLGQVSYNSTISGISEILPVSISLVARRGCDFMLLDLVGKLADAGVIIKVKAGRTAF</sequence>
<dbReference type="AlphaFoldDB" id="A0A9Q5HRC1"/>
<evidence type="ECO:0000256" key="7">
    <source>
        <dbReference type="ARBA" id="ARBA00023136"/>
    </source>
</evidence>
<dbReference type="InterPro" id="IPR044878">
    <property type="entry name" value="UbiA_sf"/>
</dbReference>
<dbReference type="InterPro" id="IPR006370">
    <property type="entry name" value="HB_polyprenyltransferase-like"/>
</dbReference>
<protein>
    <submittedName>
        <fullName evidence="13">Amidase signature enzyme</fullName>
    </submittedName>
</protein>
<feature type="transmembrane region" description="Helical" evidence="10">
    <location>
        <begin position="137"/>
        <end position="155"/>
    </location>
</feature>
<accession>A0A9Q5HRC1</accession>
<feature type="transmembrane region" description="Helical" evidence="10">
    <location>
        <begin position="16"/>
        <end position="38"/>
    </location>
</feature>
<comment type="catalytic activity">
    <reaction evidence="8">
        <text>an all-trans-polyprenyl diphosphate + 4-hydroxybenzoate = a 4-hydroxy-3-(all-trans-polyprenyl)benzoate + diphosphate</text>
        <dbReference type="Rhea" id="RHEA:44504"/>
        <dbReference type="Rhea" id="RHEA-COMP:9514"/>
        <dbReference type="Rhea" id="RHEA-COMP:9564"/>
        <dbReference type="ChEBI" id="CHEBI:17879"/>
        <dbReference type="ChEBI" id="CHEBI:33019"/>
        <dbReference type="ChEBI" id="CHEBI:58914"/>
        <dbReference type="ChEBI" id="CHEBI:78396"/>
        <dbReference type="EC" id="2.5.1.39"/>
    </reaction>
</comment>
<dbReference type="InterPro" id="IPR000537">
    <property type="entry name" value="UbiA_prenyltransferase"/>
</dbReference>
<dbReference type="Gene3D" id="1.10.357.140">
    <property type="entry name" value="UbiA prenyltransferase"/>
    <property type="match status" value="1"/>
</dbReference>
<feature type="domain" description="Scytalone dehydratase-like protein Arp1 N-terminal" evidence="12">
    <location>
        <begin position="372"/>
        <end position="478"/>
    </location>
</feature>
<reference evidence="13" key="1">
    <citation type="submission" date="2016-06" db="EMBL/GenBank/DDBJ databases">
        <title>Draft Genome sequence of the fungus Inonotus baumii.</title>
        <authorList>
            <person name="Zhu H."/>
            <person name="Lin W."/>
        </authorList>
    </citation>
    <scope>NUCLEOTIDE SEQUENCE</scope>
    <source>
        <strain evidence="13">821</strain>
    </source>
</reference>
<evidence type="ECO:0000313" key="14">
    <source>
        <dbReference type="Proteomes" id="UP000757232"/>
    </source>
</evidence>
<evidence type="ECO:0000256" key="9">
    <source>
        <dbReference type="ARBA" id="ARBA00058997"/>
    </source>
</evidence>
<dbReference type="FunFam" id="1.10.357.140:FF:000003">
    <property type="entry name" value="4-hydroxybenzoate polyprenyltransferase, mitochondrial"/>
    <property type="match status" value="1"/>
</dbReference>
<dbReference type="GO" id="GO:0008412">
    <property type="term" value="F:4-hydroxybenzoate polyprenyltransferase activity"/>
    <property type="evidence" value="ECO:0007669"/>
    <property type="project" value="UniProtKB-EC"/>
</dbReference>
<comment type="subcellular location">
    <subcellularLocation>
        <location evidence="2">Mitochondrion inner membrane</location>
        <topology evidence="2">Multi-pass membrane protein</topology>
        <orientation evidence="2">Matrix side</orientation>
    </subcellularLocation>
</comment>
<keyword evidence="7 10" id="KW-0472">Membrane</keyword>